<dbReference type="SUPFAM" id="SSF53850">
    <property type="entry name" value="Periplasmic binding protein-like II"/>
    <property type="match status" value="1"/>
</dbReference>
<dbReference type="EMBL" id="JACJVO010000028">
    <property type="protein sequence ID" value="MBB6733649.1"/>
    <property type="molecule type" value="Genomic_DNA"/>
</dbReference>
<evidence type="ECO:0000256" key="2">
    <source>
        <dbReference type="SAM" id="SignalP"/>
    </source>
</evidence>
<keyword evidence="2" id="KW-0732">Signal</keyword>
<accession>A0A7X0SR94</accession>
<evidence type="ECO:0000256" key="1">
    <source>
        <dbReference type="SAM" id="MobiDB-lite"/>
    </source>
</evidence>
<feature type="signal peptide" evidence="2">
    <location>
        <begin position="1"/>
        <end position="23"/>
    </location>
</feature>
<evidence type="ECO:0000313" key="4">
    <source>
        <dbReference type="EMBL" id="MBB6733649.1"/>
    </source>
</evidence>
<comment type="caution">
    <text evidence="4">The sequence shown here is derived from an EMBL/GenBank/DDBJ whole genome shotgun (WGS) entry which is preliminary data.</text>
</comment>
<feature type="region of interest" description="Disordered" evidence="1">
    <location>
        <begin position="24"/>
        <end position="70"/>
    </location>
</feature>
<dbReference type="RefSeq" id="WP_185131304.1">
    <property type="nucleotide sequence ID" value="NZ_JACJVO010000028.1"/>
</dbReference>
<dbReference type="InterPro" id="IPR006059">
    <property type="entry name" value="SBP"/>
</dbReference>
<evidence type="ECO:0000259" key="3">
    <source>
        <dbReference type="Pfam" id="PF12010"/>
    </source>
</evidence>
<organism evidence="4 5">
    <name type="scientific">Cohnella zeiphila</name>
    <dbReference type="NCBI Taxonomy" id="2761120"/>
    <lineage>
        <taxon>Bacteria</taxon>
        <taxon>Bacillati</taxon>
        <taxon>Bacillota</taxon>
        <taxon>Bacilli</taxon>
        <taxon>Bacillales</taxon>
        <taxon>Paenibacillaceae</taxon>
        <taxon>Cohnella</taxon>
    </lineage>
</organism>
<evidence type="ECO:0000313" key="5">
    <source>
        <dbReference type="Proteomes" id="UP000564644"/>
    </source>
</evidence>
<name>A0A7X0SR94_9BACL</name>
<feature type="compositionally biased region" description="Gly residues" evidence="1">
    <location>
        <begin position="25"/>
        <end position="45"/>
    </location>
</feature>
<reference evidence="4 5" key="1">
    <citation type="submission" date="2020-08" db="EMBL/GenBank/DDBJ databases">
        <title>Cohnella phylogeny.</title>
        <authorList>
            <person name="Dunlap C."/>
        </authorList>
    </citation>
    <scope>NUCLEOTIDE SEQUENCE [LARGE SCALE GENOMIC DNA]</scope>
    <source>
        <strain evidence="4 5">CBP 2801</strain>
    </source>
</reference>
<dbReference type="AlphaFoldDB" id="A0A7X0SR94"/>
<dbReference type="InterPro" id="IPR022627">
    <property type="entry name" value="DUF3502"/>
</dbReference>
<dbReference type="PROSITE" id="PS51257">
    <property type="entry name" value="PROKAR_LIPOPROTEIN"/>
    <property type="match status" value="1"/>
</dbReference>
<dbReference type="Gene3D" id="3.40.190.10">
    <property type="entry name" value="Periplasmic binding protein-like II"/>
    <property type="match status" value="1"/>
</dbReference>
<dbReference type="Pfam" id="PF12010">
    <property type="entry name" value="DUF3502"/>
    <property type="match status" value="1"/>
</dbReference>
<sequence length="532" mass="56776">MKQMKKKASIVLLLGMTTSLVLSACGGGNNGNNGSSGGSPSGSAGGSASASPSASPSDSGGSKASGDSSTASVAADLKPYKLKVVYEGPPQPDEKKVEDAMNKILTEKINATIDLIPIDWGVWDDKMNLMIASREPVDVLFTAQWNGYSKNVAKGAYLDLGDLLKQYGQGIIDSLDPAFLEGSKINGKNYGIPTNKELAFAGGLVYRKDIADELGLDMSQVKKPEDLDAIYKTVKEKKPDMIPLYMMGGSLVGQLTEFDSLGDGTIPGVIEKEKTDTTVKLAQDFDVYKRMVNITRDYYQKGYINKDAATTQLSEGDAFKAGNVFSAIQPLKPGKDAELAAAAGLQNKLTEIYFTGKTVSTSETAGAMLAISSTSGDPARAMMFINLLHTDKELVNLINFGIEGVHYTLNGDVMTPTAQAANYSPGVAWELGNQFLNHVWDSEAPDKWDQFRQFNEGAIKSPGLGFVFDSEPVKAEVGALANVIKQYGAAIETGSVDPDKMLPEYVSALKAAGVDKVIAEKQKQFDAFLASK</sequence>
<proteinExistence type="predicted"/>
<dbReference type="Pfam" id="PF01547">
    <property type="entry name" value="SBP_bac_1"/>
    <property type="match status" value="1"/>
</dbReference>
<protein>
    <submittedName>
        <fullName evidence="4">ABC transporter substrate-binding protein</fullName>
    </submittedName>
</protein>
<feature type="domain" description="DUF3502" evidence="3">
    <location>
        <begin position="463"/>
        <end position="530"/>
    </location>
</feature>
<feature type="chain" id="PRO_5039394324" evidence="2">
    <location>
        <begin position="24"/>
        <end position="532"/>
    </location>
</feature>
<gene>
    <name evidence="4" type="ORF">H7C18_22240</name>
</gene>
<feature type="compositionally biased region" description="Low complexity" evidence="1">
    <location>
        <begin position="46"/>
        <end position="70"/>
    </location>
</feature>
<dbReference type="Proteomes" id="UP000564644">
    <property type="component" value="Unassembled WGS sequence"/>
</dbReference>
<keyword evidence="5" id="KW-1185">Reference proteome</keyword>